<keyword evidence="3 4" id="KW-0732">Signal</keyword>
<evidence type="ECO:0000256" key="4">
    <source>
        <dbReference type="SAM" id="SignalP"/>
    </source>
</evidence>
<feature type="chain" id="PRO_5018133772" evidence="4">
    <location>
        <begin position="27"/>
        <end position="337"/>
    </location>
</feature>
<evidence type="ECO:0000313" key="5">
    <source>
        <dbReference type="EMBL" id="RQW74717.1"/>
    </source>
</evidence>
<dbReference type="Pfam" id="PF13379">
    <property type="entry name" value="NMT1_2"/>
    <property type="match status" value="1"/>
</dbReference>
<comment type="similarity">
    <text evidence="2">Belongs to the bacterial solute-binding protein SsuA/TauA family.</text>
</comment>
<dbReference type="EMBL" id="RRCT01000008">
    <property type="protein sequence ID" value="RQW74717.1"/>
    <property type="molecule type" value="Genomic_DNA"/>
</dbReference>
<sequence>MKRYYLKLAAISATALALIACSDAEGAGKDDKDLEKIVIAEPIHSIGYLPLYVADQEGYFAEEGLDVEILTATGGAHVTSVVSGEAWGNMGGPESNAMANVGNSDPIKSIVNVVNRANVYLMADSKLGYEQTTDPEKLKEYLDGKTIAAGRFGGSLNLLTRWLLLDLGLEPGEDVKLEEPADQSAVLSLVKSGAADIANGFEPIIKNGIDQNIWKEPFYKFTDLGDYPFSVLSVKESTIEEEPEKVQGFVNAIVKALKELEKDSELALVVLKKEFPTTEEDSLKAALDRAYEDDLWSKDGFISEESLAKTMDVVEKTGVFTKGYDYDELIDMQFIKK</sequence>
<reference evidence="5 6" key="1">
    <citation type="journal article" date="2013" name="J. Microbiol.">
        <title>Lysinibacillus chungkukjangi sp. nov., isolated from Chungkukjang, Korean fermented soybean food.</title>
        <authorList>
            <person name="Kim S.J."/>
            <person name="Jang Y.H."/>
            <person name="Hamada M."/>
            <person name="Ahn J.H."/>
            <person name="Weon H.Y."/>
            <person name="Suzuki K."/>
            <person name="Whang K.S."/>
            <person name="Kwon S.W."/>
        </authorList>
    </citation>
    <scope>NUCLEOTIDE SEQUENCE [LARGE SCALE GENOMIC DNA]</scope>
    <source>
        <strain evidence="5 6">MCCC 1A12701</strain>
    </source>
</reference>
<dbReference type="OrthoDB" id="9815602at2"/>
<dbReference type="PANTHER" id="PTHR30024:SF47">
    <property type="entry name" value="TAURINE-BINDING PERIPLASMIC PROTEIN"/>
    <property type="match status" value="1"/>
</dbReference>
<comment type="subcellular location">
    <subcellularLocation>
        <location evidence="1">Periplasm</location>
    </subcellularLocation>
</comment>
<evidence type="ECO:0000256" key="1">
    <source>
        <dbReference type="ARBA" id="ARBA00004418"/>
    </source>
</evidence>
<name>A0A3N9UEV6_9BACI</name>
<accession>A0A3N9UEV6</accession>
<keyword evidence="6" id="KW-1185">Reference proteome</keyword>
<dbReference type="Gene3D" id="3.40.190.10">
    <property type="entry name" value="Periplasmic binding protein-like II"/>
    <property type="match status" value="2"/>
</dbReference>
<gene>
    <name evidence="5" type="ORF">EBB45_10560</name>
</gene>
<dbReference type="PROSITE" id="PS51257">
    <property type="entry name" value="PROKAR_LIPOPROTEIN"/>
    <property type="match status" value="1"/>
</dbReference>
<dbReference type="AlphaFoldDB" id="A0A3N9UEV6"/>
<evidence type="ECO:0000256" key="3">
    <source>
        <dbReference type="ARBA" id="ARBA00022729"/>
    </source>
</evidence>
<feature type="signal peptide" evidence="4">
    <location>
        <begin position="1"/>
        <end position="26"/>
    </location>
</feature>
<dbReference type="Proteomes" id="UP000274033">
    <property type="component" value="Unassembled WGS sequence"/>
</dbReference>
<protein>
    <submittedName>
        <fullName evidence="5">ABC transporter substrate-binding protein</fullName>
    </submittedName>
</protein>
<evidence type="ECO:0000256" key="2">
    <source>
        <dbReference type="ARBA" id="ARBA00010742"/>
    </source>
</evidence>
<comment type="caution">
    <text evidence="5">The sequence shown here is derived from an EMBL/GenBank/DDBJ whole genome shotgun (WGS) entry which is preliminary data.</text>
</comment>
<dbReference type="PANTHER" id="PTHR30024">
    <property type="entry name" value="ALIPHATIC SULFONATES-BINDING PROTEIN-RELATED"/>
    <property type="match status" value="1"/>
</dbReference>
<proteinExistence type="inferred from homology"/>
<organism evidence="5 6">
    <name type="scientific">Lysinibacillus composti</name>
    <dbReference type="NCBI Taxonomy" id="720633"/>
    <lineage>
        <taxon>Bacteria</taxon>
        <taxon>Bacillati</taxon>
        <taxon>Bacillota</taxon>
        <taxon>Bacilli</taxon>
        <taxon>Bacillales</taxon>
        <taxon>Bacillaceae</taxon>
        <taxon>Lysinibacillus</taxon>
    </lineage>
</organism>
<dbReference type="SUPFAM" id="SSF53850">
    <property type="entry name" value="Periplasmic binding protein-like II"/>
    <property type="match status" value="1"/>
</dbReference>
<evidence type="ECO:0000313" key="6">
    <source>
        <dbReference type="Proteomes" id="UP000274033"/>
    </source>
</evidence>
<dbReference type="GO" id="GO:0042597">
    <property type="term" value="C:periplasmic space"/>
    <property type="evidence" value="ECO:0007669"/>
    <property type="project" value="UniProtKB-SubCell"/>
</dbReference>